<dbReference type="SUPFAM" id="SSF53448">
    <property type="entry name" value="Nucleotide-diphospho-sugar transferases"/>
    <property type="match status" value="1"/>
</dbReference>
<dbReference type="CDD" id="cd00761">
    <property type="entry name" value="Glyco_tranf_GTA_type"/>
    <property type="match status" value="1"/>
</dbReference>
<evidence type="ECO:0000256" key="1">
    <source>
        <dbReference type="SAM" id="Phobius"/>
    </source>
</evidence>
<name>A0A1G5XHX1_9HYPH</name>
<evidence type="ECO:0000313" key="4">
    <source>
        <dbReference type="Proteomes" id="UP000198588"/>
    </source>
</evidence>
<dbReference type="PANTHER" id="PTHR43685">
    <property type="entry name" value="GLYCOSYLTRANSFERASE"/>
    <property type="match status" value="1"/>
</dbReference>
<sequence length="292" mass="31992">MTAEPDLAVIVIGCRAPASIVDSVRSLIDQGVPLEIVVVNSGGGDAKSLLSDAGVELPVIEIARQVFVGAARNIGIAATRAPFVAFLADDCLACPGWAEARIRRHVAGAPTVSSAISNSHPRNPFACAAYLALFARRLPGLPAELALRYGVSFDRRLFEEYGLFDESMRVAEDTEFLKRLPPELEPVWEPEVRTIHRNETRLRGLLIDQYRRGYRSGAYYTGTTRAKPFRLARNNFKDRRQIRKLAGIGLSGPELTFVARSMPIVVLALFAKSLGIYFGARGRLKNDRAAQG</sequence>
<proteinExistence type="predicted"/>
<dbReference type="EMBL" id="FMXM01000006">
    <property type="protein sequence ID" value="SDA70048.1"/>
    <property type="molecule type" value="Genomic_DNA"/>
</dbReference>
<gene>
    <name evidence="3" type="ORF">SAMN02927914_02293</name>
</gene>
<dbReference type="AlphaFoldDB" id="A0A1G5XHX1"/>
<dbReference type="InterPro" id="IPR001173">
    <property type="entry name" value="Glyco_trans_2-like"/>
</dbReference>
<organism evidence="3 4">
    <name type="scientific">Mesorhizobium qingshengii</name>
    <dbReference type="NCBI Taxonomy" id="1165689"/>
    <lineage>
        <taxon>Bacteria</taxon>
        <taxon>Pseudomonadati</taxon>
        <taxon>Pseudomonadota</taxon>
        <taxon>Alphaproteobacteria</taxon>
        <taxon>Hyphomicrobiales</taxon>
        <taxon>Phyllobacteriaceae</taxon>
        <taxon>Mesorhizobium</taxon>
    </lineage>
</organism>
<keyword evidence="1" id="KW-1133">Transmembrane helix</keyword>
<protein>
    <submittedName>
        <fullName evidence="3">Glycosyltransferase involved in cell wall bisynthesis</fullName>
    </submittedName>
</protein>
<dbReference type="InterPro" id="IPR050834">
    <property type="entry name" value="Glycosyltransf_2"/>
</dbReference>
<dbReference type="Gene3D" id="3.90.550.10">
    <property type="entry name" value="Spore Coat Polysaccharide Biosynthesis Protein SpsA, Chain A"/>
    <property type="match status" value="1"/>
</dbReference>
<reference evidence="3 4" key="1">
    <citation type="submission" date="2016-10" db="EMBL/GenBank/DDBJ databases">
        <authorList>
            <person name="de Groot N.N."/>
        </authorList>
    </citation>
    <scope>NUCLEOTIDE SEQUENCE [LARGE SCALE GENOMIC DNA]</scope>
    <source>
        <strain evidence="3 4">CGMCC 1.12097</strain>
    </source>
</reference>
<dbReference type="STRING" id="1165689.SAMN02927914_02293"/>
<dbReference type="Proteomes" id="UP000198588">
    <property type="component" value="Unassembled WGS sequence"/>
</dbReference>
<evidence type="ECO:0000259" key="2">
    <source>
        <dbReference type="Pfam" id="PF00535"/>
    </source>
</evidence>
<accession>A0A1G5XHX1</accession>
<dbReference type="Pfam" id="PF00535">
    <property type="entry name" value="Glycos_transf_2"/>
    <property type="match status" value="1"/>
</dbReference>
<feature type="transmembrane region" description="Helical" evidence="1">
    <location>
        <begin position="261"/>
        <end position="280"/>
    </location>
</feature>
<keyword evidence="3" id="KW-0808">Transferase</keyword>
<feature type="domain" description="Glycosyltransferase 2-like" evidence="2">
    <location>
        <begin position="9"/>
        <end position="108"/>
    </location>
</feature>
<dbReference type="OrthoDB" id="3180470at2"/>
<evidence type="ECO:0000313" key="3">
    <source>
        <dbReference type="EMBL" id="SDA70048.1"/>
    </source>
</evidence>
<dbReference type="InterPro" id="IPR029044">
    <property type="entry name" value="Nucleotide-diphossugar_trans"/>
</dbReference>
<keyword evidence="1" id="KW-0812">Transmembrane</keyword>
<dbReference type="PANTHER" id="PTHR43685:SF2">
    <property type="entry name" value="GLYCOSYLTRANSFERASE 2-LIKE DOMAIN-CONTAINING PROTEIN"/>
    <property type="match status" value="1"/>
</dbReference>
<dbReference type="GO" id="GO:0016740">
    <property type="term" value="F:transferase activity"/>
    <property type="evidence" value="ECO:0007669"/>
    <property type="project" value="UniProtKB-KW"/>
</dbReference>
<keyword evidence="1" id="KW-0472">Membrane</keyword>
<dbReference type="RefSeq" id="WP_091577727.1">
    <property type="nucleotide sequence ID" value="NZ_FMXM01000006.1"/>
</dbReference>